<evidence type="ECO:0000256" key="3">
    <source>
        <dbReference type="ARBA" id="ARBA00022679"/>
    </source>
</evidence>
<keyword evidence="5" id="KW-0680">Restriction system</keyword>
<keyword evidence="4 6" id="KW-0949">S-adenosyl-L-methionine</keyword>
<proteinExistence type="inferred from homology"/>
<name>A0A4V6RXF0_9BACL</name>
<dbReference type="EC" id="2.1.1.37" evidence="1"/>
<reference evidence="8 9" key="1">
    <citation type="submission" date="2019-04" db="EMBL/GenBank/DDBJ databases">
        <title>Cohnella sp. nov. isolated from preserved vegetables.</title>
        <authorList>
            <person name="Lin S.-Y."/>
            <person name="Hung M.-H."/>
            <person name="Young C.-C."/>
        </authorList>
    </citation>
    <scope>NUCLEOTIDE SEQUENCE [LARGE SCALE GENOMIC DNA]</scope>
    <source>
        <strain evidence="8 9">CC-MHH1044</strain>
    </source>
</reference>
<evidence type="ECO:0000256" key="4">
    <source>
        <dbReference type="ARBA" id="ARBA00022691"/>
    </source>
</evidence>
<evidence type="ECO:0000256" key="2">
    <source>
        <dbReference type="ARBA" id="ARBA00022603"/>
    </source>
</evidence>
<keyword evidence="9" id="KW-1185">Reference proteome</keyword>
<dbReference type="PROSITE" id="PS51679">
    <property type="entry name" value="SAM_MT_C5"/>
    <property type="match status" value="1"/>
</dbReference>
<sequence length="369" mass="41023">MVVEMAFTCIETFCGAGGLGAGLKKSGFKLLWAFDKNEQAVTTYKNNISTKASVEDAAKLKPEILLKLAGINKRELVLLSGGPPCQGFSRQKRGGENGDKRNRLVVKYIRLVQGIEPLFFLLENVDTFKKKRGKAYLDLLKTGLENLYEIHVKEINCADYGVPQLRKRTVVVGVRKDLGIEYKFPTPTHTNNWVTVGQALKGIPEPPDDGSEHPNPNYPNHCVPKVTNINLERISYVPQGSGRKCLPRRLQLPCHKKKTGWPDVYGRMATDKPAPTITGGFDNFTRGRFAHPYHNRPITAREAAILQSFDNNYKFFGNKGQVRQQIGNAVPPLLGRALGKSIIDAIRLKMKQQEEIAPVTSFLEVAIGG</sequence>
<dbReference type="PANTHER" id="PTHR10629">
    <property type="entry name" value="CYTOSINE-SPECIFIC METHYLTRANSFERASE"/>
    <property type="match status" value="1"/>
</dbReference>
<dbReference type="NCBIfam" id="TIGR00675">
    <property type="entry name" value="dcm"/>
    <property type="match status" value="1"/>
</dbReference>
<dbReference type="InterPro" id="IPR031303">
    <property type="entry name" value="C5_meth_CS"/>
</dbReference>
<dbReference type="GO" id="GO:0003677">
    <property type="term" value="F:DNA binding"/>
    <property type="evidence" value="ECO:0007669"/>
    <property type="project" value="TreeGrafter"/>
</dbReference>
<dbReference type="GO" id="GO:0003886">
    <property type="term" value="F:DNA (cytosine-5-)-methyltransferase activity"/>
    <property type="evidence" value="ECO:0007669"/>
    <property type="project" value="UniProtKB-EC"/>
</dbReference>
<dbReference type="PRINTS" id="PR00105">
    <property type="entry name" value="C5METTRFRASE"/>
</dbReference>
<dbReference type="InterPro" id="IPR029063">
    <property type="entry name" value="SAM-dependent_MTases_sf"/>
</dbReference>
<dbReference type="Pfam" id="PF00145">
    <property type="entry name" value="DNA_methylase"/>
    <property type="match status" value="1"/>
</dbReference>
<accession>A0A4V6RXF0</accession>
<dbReference type="PROSITE" id="PS00095">
    <property type="entry name" value="C5_MTASE_2"/>
    <property type="match status" value="1"/>
</dbReference>
<dbReference type="GO" id="GO:0044027">
    <property type="term" value="P:negative regulation of gene expression via chromosomal CpG island methylation"/>
    <property type="evidence" value="ECO:0007669"/>
    <property type="project" value="TreeGrafter"/>
</dbReference>
<dbReference type="OrthoDB" id="9813719at2"/>
<evidence type="ECO:0000256" key="1">
    <source>
        <dbReference type="ARBA" id="ARBA00011975"/>
    </source>
</evidence>
<dbReference type="InterPro" id="IPR050390">
    <property type="entry name" value="C5-Methyltransferase"/>
</dbReference>
<dbReference type="GO" id="GO:0009307">
    <property type="term" value="P:DNA restriction-modification system"/>
    <property type="evidence" value="ECO:0007669"/>
    <property type="project" value="UniProtKB-KW"/>
</dbReference>
<keyword evidence="2 6" id="KW-0489">Methyltransferase</keyword>
<comment type="caution">
    <text evidence="8">The sequence shown here is derived from an EMBL/GenBank/DDBJ whole genome shotgun (WGS) entry which is preliminary data.</text>
</comment>
<dbReference type="SUPFAM" id="SSF53335">
    <property type="entry name" value="S-adenosyl-L-methionine-dependent methyltransferases"/>
    <property type="match status" value="1"/>
</dbReference>
<organism evidence="8 9">
    <name type="scientific">Cohnella fermenti</name>
    <dbReference type="NCBI Taxonomy" id="2565925"/>
    <lineage>
        <taxon>Bacteria</taxon>
        <taxon>Bacillati</taxon>
        <taxon>Bacillota</taxon>
        <taxon>Bacilli</taxon>
        <taxon>Bacillales</taxon>
        <taxon>Paenibacillaceae</taxon>
        <taxon>Cohnella</taxon>
    </lineage>
</organism>
<protein>
    <recommendedName>
        <fullName evidence="1">DNA (cytosine-5-)-methyltransferase</fullName>
        <ecNumber evidence="1">2.1.1.37</ecNumber>
    </recommendedName>
</protein>
<dbReference type="InterPro" id="IPR001525">
    <property type="entry name" value="C5_MeTfrase"/>
</dbReference>
<dbReference type="Gene3D" id="3.40.50.150">
    <property type="entry name" value="Vaccinia Virus protein VP39"/>
    <property type="match status" value="1"/>
</dbReference>
<evidence type="ECO:0000256" key="5">
    <source>
        <dbReference type="ARBA" id="ARBA00022747"/>
    </source>
</evidence>
<dbReference type="Proteomes" id="UP000310636">
    <property type="component" value="Unassembled WGS sequence"/>
</dbReference>
<dbReference type="GO" id="GO:0032259">
    <property type="term" value="P:methylation"/>
    <property type="evidence" value="ECO:0007669"/>
    <property type="project" value="UniProtKB-KW"/>
</dbReference>
<evidence type="ECO:0000256" key="7">
    <source>
        <dbReference type="RuleBase" id="RU000416"/>
    </source>
</evidence>
<evidence type="ECO:0000313" key="9">
    <source>
        <dbReference type="Proteomes" id="UP000310636"/>
    </source>
</evidence>
<feature type="active site" evidence="6">
    <location>
        <position position="85"/>
    </location>
</feature>
<keyword evidence="3 6" id="KW-0808">Transferase</keyword>
<dbReference type="Gene3D" id="3.90.120.10">
    <property type="entry name" value="DNA Methylase, subunit A, domain 2"/>
    <property type="match status" value="1"/>
</dbReference>
<gene>
    <name evidence="8" type="ORF">E6C55_30220</name>
</gene>
<evidence type="ECO:0000256" key="6">
    <source>
        <dbReference type="PROSITE-ProRule" id="PRU01016"/>
    </source>
</evidence>
<dbReference type="EMBL" id="SSOB01000060">
    <property type="protein sequence ID" value="THF73224.1"/>
    <property type="molecule type" value="Genomic_DNA"/>
</dbReference>
<dbReference type="PANTHER" id="PTHR10629:SF52">
    <property type="entry name" value="DNA (CYTOSINE-5)-METHYLTRANSFERASE 1"/>
    <property type="match status" value="1"/>
</dbReference>
<dbReference type="AlphaFoldDB" id="A0A4V6RXF0"/>
<comment type="similarity">
    <text evidence="6 7">Belongs to the class I-like SAM-binding methyltransferase superfamily. C5-methyltransferase family.</text>
</comment>
<evidence type="ECO:0000313" key="8">
    <source>
        <dbReference type="EMBL" id="THF73224.1"/>
    </source>
</evidence>